<evidence type="ECO:0000313" key="1">
    <source>
        <dbReference type="EMBL" id="KAG6373140.1"/>
    </source>
</evidence>
<gene>
    <name evidence="1" type="ORF">JVT61DRAFT_6750</name>
</gene>
<comment type="caution">
    <text evidence="1">The sequence shown here is derived from an EMBL/GenBank/DDBJ whole genome shotgun (WGS) entry which is preliminary data.</text>
</comment>
<dbReference type="OrthoDB" id="2691215at2759"/>
<dbReference type="EMBL" id="JAGFBS010000023">
    <property type="protein sequence ID" value="KAG6373140.1"/>
    <property type="molecule type" value="Genomic_DNA"/>
</dbReference>
<organism evidence="1 2">
    <name type="scientific">Boletus reticuloceps</name>
    <dbReference type="NCBI Taxonomy" id="495285"/>
    <lineage>
        <taxon>Eukaryota</taxon>
        <taxon>Fungi</taxon>
        <taxon>Dikarya</taxon>
        <taxon>Basidiomycota</taxon>
        <taxon>Agaricomycotina</taxon>
        <taxon>Agaricomycetes</taxon>
        <taxon>Agaricomycetidae</taxon>
        <taxon>Boletales</taxon>
        <taxon>Boletineae</taxon>
        <taxon>Boletaceae</taxon>
        <taxon>Boletoideae</taxon>
        <taxon>Boletus</taxon>
    </lineage>
</organism>
<dbReference type="Proteomes" id="UP000683000">
    <property type="component" value="Unassembled WGS sequence"/>
</dbReference>
<dbReference type="AlphaFoldDB" id="A0A8I2YJP7"/>
<accession>A0A8I2YJP7</accession>
<proteinExistence type="predicted"/>
<reference evidence="1" key="1">
    <citation type="submission" date="2021-03" db="EMBL/GenBank/DDBJ databases">
        <title>Evolutionary innovations through gain and loss of genes in the ectomycorrhizal Boletales.</title>
        <authorList>
            <person name="Wu G."/>
            <person name="Miyauchi S."/>
            <person name="Morin E."/>
            <person name="Yang Z.-L."/>
            <person name="Xu J."/>
            <person name="Martin F.M."/>
        </authorList>
    </citation>
    <scope>NUCLEOTIDE SEQUENCE</scope>
    <source>
        <strain evidence="1">BR01</strain>
    </source>
</reference>
<sequence length="425" mass="48374">MATRYPLGYEVHEIAQLIAVLAPWQCNDPAEPRYRDDMAPLTLPAPPGGGWSWSQFMDAIIKGTSKWHVPPFIQHSMFKHTVSEAMEFVSNLVRTQRPLWTHDPDEARDVMKAIMVKAIQELKINHIPWVAVSDGPCARGRASTHITHTVWLPLGEAEPKRLATMFCILLDVGRAKEAKLLESWDQITLHDAQTIWSATRQRLTHYHKVLHKQCLPSEWAYKNASIQAKDTLSKEVYTWLPEAYDPINKPLHTLAMVISLVFLGMLPMCFPQTYFSTEGVTSMPRLTNMLTNMPWVSHEKKGATIASPFITMVSTFIIAVMDPESPFHICKDPSLKKIFMSKHTSKGINGSQWGHDVAPISDDEIQHKWEHVKRHFVKRKEYGSFNAVVEHAGEHTAHHLLKEQWVNTRGPVNTIARNDPVAMHN</sequence>
<keyword evidence="2" id="KW-1185">Reference proteome</keyword>
<protein>
    <submittedName>
        <fullName evidence="1">Uncharacterized protein</fullName>
    </submittedName>
</protein>
<evidence type="ECO:0000313" key="2">
    <source>
        <dbReference type="Proteomes" id="UP000683000"/>
    </source>
</evidence>
<name>A0A8I2YJP7_9AGAM</name>